<feature type="compositionally biased region" description="Acidic residues" evidence="8">
    <location>
        <begin position="248"/>
        <end position="261"/>
    </location>
</feature>
<dbReference type="InterPro" id="IPR041232">
    <property type="entry name" value="NPL"/>
</dbReference>
<feature type="compositionally biased region" description="Basic and acidic residues" evidence="8">
    <location>
        <begin position="367"/>
        <end position="376"/>
    </location>
</feature>
<dbReference type="FunFam" id="3.10.50.40:FF:000006">
    <property type="entry name" value="Peptidyl-prolyl cis-trans isomerase"/>
    <property type="match status" value="1"/>
</dbReference>
<evidence type="ECO:0000256" key="3">
    <source>
        <dbReference type="ARBA" id="ARBA00007838"/>
    </source>
</evidence>
<dbReference type="InterPro" id="IPR023566">
    <property type="entry name" value="PPIase_Fpr3/Fpr4-like"/>
</dbReference>
<feature type="compositionally biased region" description="Low complexity" evidence="8">
    <location>
        <begin position="424"/>
        <end position="437"/>
    </location>
</feature>
<dbReference type="OrthoDB" id="77911at2759"/>
<dbReference type="STRING" id="383855.M2ZNX7"/>
<dbReference type="Proteomes" id="UP000016932">
    <property type="component" value="Unassembled WGS sequence"/>
</dbReference>
<dbReference type="eggNOG" id="KOG0552">
    <property type="taxonomic scope" value="Eukaryota"/>
</dbReference>
<comment type="similarity">
    <text evidence="3">Belongs to the FKBP-type PPIase family. FKBP3/4 subfamily.</text>
</comment>
<dbReference type="PROSITE" id="PS50059">
    <property type="entry name" value="FKBP_PPIASE"/>
    <property type="match status" value="1"/>
</dbReference>
<protein>
    <recommendedName>
        <fullName evidence="7">peptidylprolyl isomerase</fullName>
        <ecNumber evidence="7">5.2.1.8</ecNumber>
    </recommendedName>
</protein>
<evidence type="ECO:0000256" key="2">
    <source>
        <dbReference type="ARBA" id="ARBA00002221"/>
    </source>
</evidence>
<feature type="compositionally biased region" description="Basic and acidic residues" evidence="8">
    <location>
        <begin position="438"/>
        <end position="450"/>
    </location>
</feature>
<dbReference type="RefSeq" id="XP_007928165.1">
    <property type="nucleotide sequence ID" value="XM_007929974.1"/>
</dbReference>
<evidence type="ECO:0000256" key="1">
    <source>
        <dbReference type="ARBA" id="ARBA00000971"/>
    </source>
</evidence>
<keyword evidence="11" id="KW-1185">Reference proteome</keyword>
<dbReference type="GO" id="GO:0000785">
    <property type="term" value="C:chromatin"/>
    <property type="evidence" value="ECO:0007669"/>
    <property type="project" value="TreeGrafter"/>
</dbReference>
<comment type="function">
    <text evidence="2">PPIase that acts as a histone chaperone. Histone proline isomerase that increases the rate of cis-trans isomerization at prolines on the histone H3 N-terminal tail. Proline isomerization influences H3 methylation thereby regulating gene expression.</text>
</comment>
<dbReference type="VEuPathDB" id="FungiDB:MYCFIDRAFT_208168"/>
<evidence type="ECO:0000256" key="5">
    <source>
        <dbReference type="ARBA" id="ARBA00023110"/>
    </source>
</evidence>
<dbReference type="GO" id="GO:0005730">
    <property type="term" value="C:nucleolus"/>
    <property type="evidence" value="ECO:0007669"/>
    <property type="project" value="TreeGrafter"/>
</dbReference>
<dbReference type="AlphaFoldDB" id="M2ZNX7"/>
<keyword evidence="5 7" id="KW-0697">Rotamase</keyword>
<organism evidence="10 11">
    <name type="scientific">Pseudocercospora fijiensis (strain CIRAD86)</name>
    <name type="common">Black leaf streak disease fungus</name>
    <name type="synonym">Mycosphaerella fijiensis</name>
    <dbReference type="NCBI Taxonomy" id="383855"/>
    <lineage>
        <taxon>Eukaryota</taxon>
        <taxon>Fungi</taxon>
        <taxon>Dikarya</taxon>
        <taxon>Ascomycota</taxon>
        <taxon>Pezizomycotina</taxon>
        <taxon>Dothideomycetes</taxon>
        <taxon>Dothideomycetidae</taxon>
        <taxon>Mycosphaerellales</taxon>
        <taxon>Mycosphaerellaceae</taxon>
        <taxon>Pseudocercospora</taxon>
    </lineage>
</organism>
<proteinExistence type="inferred from homology"/>
<dbReference type="InterPro" id="IPR001179">
    <property type="entry name" value="PPIase_FKBP_dom"/>
</dbReference>
<feature type="region of interest" description="Disordered" evidence="8">
    <location>
        <begin position="177"/>
        <end position="261"/>
    </location>
</feature>
<reference evidence="10 11" key="1">
    <citation type="journal article" date="2012" name="PLoS Pathog.">
        <title>Diverse lifestyles and strategies of plant pathogenesis encoded in the genomes of eighteen Dothideomycetes fungi.</title>
        <authorList>
            <person name="Ohm R.A."/>
            <person name="Feau N."/>
            <person name="Henrissat B."/>
            <person name="Schoch C.L."/>
            <person name="Horwitz B.A."/>
            <person name="Barry K.W."/>
            <person name="Condon B.J."/>
            <person name="Copeland A.C."/>
            <person name="Dhillon B."/>
            <person name="Glaser F."/>
            <person name="Hesse C.N."/>
            <person name="Kosti I."/>
            <person name="LaButti K."/>
            <person name="Lindquist E.A."/>
            <person name="Lucas S."/>
            <person name="Salamov A.A."/>
            <person name="Bradshaw R.E."/>
            <person name="Ciuffetti L."/>
            <person name="Hamelin R.C."/>
            <person name="Kema G.H.J."/>
            <person name="Lawrence C."/>
            <person name="Scott J.A."/>
            <person name="Spatafora J.W."/>
            <person name="Turgeon B.G."/>
            <person name="de Wit P.J.G.M."/>
            <person name="Zhong S."/>
            <person name="Goodwin S.B."/>
            <person name="Grigoriev I.V."/>
        </authorList>
    </citation>
    <scope>NUCLEOTIDE SEQUENCE [LARGE SCALE GENOMIC DNA]</scope>
    <source>
        <strain evidence="10 11">CIRAD86</strain>
    </source>
</reference>
<dbReference type="KEGG" id="pfj:MYCFIDRAFT_208168"/>
<comment type="catalytic activity">
    <reaction evidence="1 7">
        <text>[protein]-peptidylproline (omega=180) = [protein]-peptidylproline (omega=0)</text>
        <dbReference type="Rhea" id="RHEA:16237"/>
        <dbReference type="Rhea" id="RHEA-COMP:10747"/>
        <dbReference type="Rhea" id="RHEA-COMP:10748"/>
        <dbReference type="ChEBI" id="CHEBI:83833"/>
        <dbReference type="ChEBI" id="CHEBI:83834"/>
        <dbReference type="EC" id="5.2.1.8"/>
    </reaction>
</comment>
<evidence type="ECO:0000256" key="6">
    <source>
        <dbReference type="ARBA" id="ARBA00023235"/>
    </source>
</evidence>
<dbReference type="GO" id="GO:0003755">
    <property type="term" value="F:peptidyl-prolyl cis-trans isomerase activity"/>
    <property type="evidence" value="ECO:0007669"/>
    <property type="project" value="UniProtKB-KW"/>
</dbReference>
<feature type="domain" description="PPIase FKBP-type" evidence="9">
    <location>
        <begin position="490"/>
        <end position="578"/>
    </location>
</feature>
<feature type="compositionally biased region" description="Acidic residues" evidence="8">
    <location>
        <begin position="322"/>
        <end position="352"/>
    </location>
</feature>
<dbReference type="InterPro" id="IPR046357">
    <property type="entry name" value="PPIase_dom_sf"/>
</dbReference>
<dbReference type="PIRSF" id="PIRSF001473">
    <property type="entry name" value="FK506-bp_FPR3"/>
    <property type="match status" value="1"/>
</dbReference>
<dbReference type="HOGENOM" id="CLU_022297_3_1_1"/>
<evidence type="ECO:0000256" key="4">
    <source>
        <dbReference type="ARBA" id="ARBA00011865"/>
    </source>
</evidence>
<feature type="region of interest" description="Disordered" evidence="8">
    <location>
        <begin position="307"/>
        <end position="471"/>
    </location>
</feature>
<dbReference type="PANTHER" id="PTHR43811:SF19">
    <property type="entry name" value="39 KDA FK506-BINDING NUCLEAR PROTEIN"/>
    <property type="match status" value="1"/>
</dbReference>
<evidence type="ECO:0000259" key="9">
    <source>
        <dbReference type="PROSITE" id="PS50059"/>
    </source>
</evidence>
<dbReference type="EMBL" id="KB446560">
    <property type="protein sequence ID" value="EME80784.1"/>
    <property type="molecule type" value="Genomic_DNA"/>
</dbReference>
<feature type="compositionally biased region" description="Basic and acidic residues" evidence="8">
    <location>
        <begin position="399"/>
        <end position="411"/>
    </location>
</feature>
<accession>M2ZNX7</accession>
<dbReference type="PANTHER" id="PTHR43811">
    <property type="entry name" value="FKBP-TYPE PEPTIDYL-PROLYL CIS-TRANS ISOMERASE FKPA"/>
    <property type="match status" value="1"/>
</dbReference>
<dbReference type="GeneID" id="19336653"/>
<evidence type="ECO:0000313" key="10">
    <source>
        <dbReference type="EMBL" id="EME80784.1"/>
    </source>
</evidence>
<gene>
    <name evidence="10" type="ORF">MYCFIDRAFT_208168</name>
</gene>
<dbReference type="EC" id="5.2.1.8" evidence="7"/>
<dbReference type="Pfam" id="PF00254">
    <property type="entry name" value="FKBP_C"/>
    <property type="match status" value="1"/>
</dbReference>
<evidence type="ECO:0000256" key="8">
    <source>
        <dbReference type="SAM" id="MobiDB-lite"/>
    </source>
</evidence>
<sequence length="580" mass="63208">MCVTVGVVNEVKGNLSRVGYRVGYSLVLRNLGVGVELSQKVLPFPLPALPNLGVSHHLQARYTRAQSLYRPTKVAPRKYPAHLSPYIAMSAMVPMAMFGVEVPPGDVLTVGSLEIPSAYRITMAAIDPSAEPEGEDGAVPRATLKIIRQPLGQYDSEDDEDDDEDFDIEQMEALLGGGDDFSESESDEEEVNGGPSDPKKSKAAMKAAAQKEIQKLLEEESDMDVDDLPNGVNGFKKSAKALGKMPASDEDSEEYEDSEDDDFEEFVICTLDPAKNWQQPLDLTIGERENVLFKVSGTHSVFLTGNYVEPTHSHDDPGMYDPDSDEEGDYDLEPDSDELDEEDEEDELDDMEDPRITEVDDENSEEEAPKLVEAKKDKKGKNKRPAEEEVADGSTIDDLIAKEARKEEKLSKKQQKKLKKNDGSATAAPEPEAPSSTKSDKKVQFAKELEQGPTPTKDSKKEAKAGGIKKVQGVTIDDRKVGTGPAAKSGDRVSMRYIGKLEKDGKVFDSNKTGKPFSFKLGSGEVIKGWDIGIAGMSAGGERRITIPANHGYGSKGAPPQIPGNATLVFDVKLLEINKK</sequence>
<dbReference type="Gene3D" id="3.10.50.40">
    <property type="match status" value="1"/>
</dbReference>
<feature type="compositionally biased region" description="Acidic residues" evidence="8">
    <location>
        <begin position="180"/>
        <end position="191"/>
    </location>
</feature>
<evidence type="ECO:0000313" key="11">
    <source>
        <dbReference type="Proteomes" id="UP000016932"/>
    </source>
</evidence>
<name>M2ZNX7_PSEFD</name>
<dbReference type="SUPFAM" id="SSF54534">
    <property type="entry name" value="FKBP-like"/>
    <property type="match status" value="1"/>
</dbReference>
<comment type="subunit">
    <text evidence="4">Binds to histones H3 and H4.</text>
</comment>
<dbReference type="Gene3D" id="2.60.120.340">
    <property type="entry name" value="Nucleoplasmin core domain"/>
    <property type="match status" value="1"/>
</dbReference>
<keyword evidence="6 7" id="KW-0413">Isomerase</keyword>
<evidence type="ECO:0000256" key="7">
    <source>
        <dbReference type="PROSITE-ProRule" id="PRU00277"/>
    </source>
</evidence>
<dbReference type="Pfam" id="PF17800">
    <property type="entry name" value="NPL"/>
    <property type="match status" value="1"/>
</dbReference>